<reference evidence="2 3" key="1">
    <citation type="submission" date="2018-12" db="EMBL/GenBank/DDBJ databases">
        <title>The whole draft genome of Streptomyce luteoverticillatus CGMCC 15060.</title>
        <authorList>
            <person name="Feng Z."/>
            <person name="Chen G."/>
            <person name="Zhang J."/>
            <person name="Zhu H."/>
            <person name="Yu X."/>
            <person name="Zhang W."/>
            <person name="Zhang X."/>
        </authorList>
    </citation>
    <scope>NUCLEOTIDE SEQUENCE [LARGE SCALE GENOMIC DNA]</scope>
    <source>
        <strain evidence="2 3">CGMCC 15060</strain>
    </source>
</reference>
<dbReference type="Proteomes" id="UP000267900">
    <property type="component" value="Chromosome"/>
</dbReference>
<dbReference type="EMBL" id="CP034587">
    <property type="protein sequence ID" value="AZQ75239.1"/>
    <property type="molecule type" value="Genomic_DNA"/>
</dbReference>
<feature type="domain" description="Trypsin-co-occurring" evidence="1">
    <location>
        <begin position="3"/>
        <end position="80"/>
    </location>
</feature>
<evidence type="ECO:0000313" key="2">
    <source>
        <dbReference type="EMBL" id="AZQ75239.1"/>
    </source>
</evidence>
<evidence type="ECO:0000259" key="1">
    <source>
        <dbReference type="Pfam" id="PF19631"/>
    </source>
</evidence>
<sequence length="108" mass="11386">MEIELAAAVAALRDELTEAAACGNGQGITFQVGPIELEFTVELRQDVKAKAGFRAWVVSGDGEAGLARGRTHRVKVALTPQGPDGDVLIHRRRLAAPGPGDVSGRIEE</sequence>
<organism evidence="2 3">
    <name type="scientific">Streptomyces luteoverticillatus</name>
    <name type="common">Streptoverticillium luteoverticillatus</name>
    <dbReference type="NCBI Taxonomy" id="66425"/>
    <lineage>
        <taxon>Bacteria</taxon>
        <taxon>Bacillati</taxon>
        <taxon>Actinomycetota</taxon>
        <taxon>Actinomycetes</taxon>
        <taxon>Kitasatosporales</taxon>
        <taxon>Streptomycetaceae</taxon>
        <taxon>Streptomyces</taxon>
    </lineage>
</organism>
<keyword evidence="3" id="KW-1185">Reference proteome</keyword>
<evidence type="ECO:0000313" key="3">
    <source>
        <dbReference type="Proteomes" id="UP000267900"/>
    </source>
</evidence>
<accession>A0A3S9PS85</accession>
<proteinExistence type="predicted"/>
<dbReference type="InterPro" id="IPR045608">
    <property type="entry name" value="Trypco2"/>
</dbReference>
<dbReference type="RefSeq" id="WP_126917741.1">
    <property type="nucleotide sequence ID" value="NZ_CP034587.1"/>
</dbReference>
<name>A0A3S9PS85_STRLT</name>
<gene>
    <name evidence="2" type="ORF">EKH77_32500</name>
</gene>
<dbReference type="AlphaFoldDB" id="A0A3S9PS85"/>
<dbReference type="Pfam" id="PF19631">
    <property type="entry name" value="Trypco2"/>
    <property type="match status" value="1"/>
</dbReference>
<protein>
    <recommendedName>
        <fullName evidence="1">Trypsin-co-occurring domain-containing protein</fullName>
    </recommendedName>
</protein>
<dbReference type="OrthoDB" id="3696289at2"/>